<evidence type="ECO:0000256" key="7">
    <source>
        <dbReference type="ARBA" id="ARBA00023136"/>
    </source>
</evidence>
<dbReference type="FunFam" id="3.40.50.300:FF:000425">
    <property type="entry name" value="Probable ABC transporter, ATP-binding subunit"/>
    <property type="match status" value="1"/>
</dbReference>
<name>A0A1U7CRD8_9BACT</name>
<dbReference type="GO" id="GO:0016887">
    <property type="term" value="F:ATP hydrolysis activity"/>
    <property type="evidence" value="ECO:0007669"/>
    <property type="project" value="InterPro"/>
</dbReference>
<organism evidence="9 10">
    <name type="scientific">Paludisphaera borealis</name>
    <dbReference type="NCBI Taxonomy" id="1387353"/>
    <lineage>
        <taxon>Bacteria</taxon>
        <taxon>Pseudomonadati</taxon>
        <taxon>Planctomycetota</taxon>
        <taxon>Planctomycetia</taxon>
        <taxon>Isosphaerales</taxon>
        <taxon>Isosphaeraceae</taxon>
        <taxon>Paludisphaera</taxon>
    </lineage>
</organism>
<reference evidence="10" key="1">
    <citation type="submission" date="2016-12" db="EMBL/GenBank/DDBJ databases">
        <title>Comparative genomics of four Isosphaeraceae planctomycetes: a common pool of plasmids and glycoside hydrolase genes.</title>
        <authorList>
            <person name="Ivanova A."/>
        </authorList>
    </citation>
    <scope>NUCLEOTIDE SEQUENCE [LARGE SCALE GENOMIC DNA]</scope>
    <source>
        <strain evidence="10">PX4</strain>
    </source>
</reference>
<evidence type="ECO:0000256" key="6">
    <source>
        <dbReference type="ARBA" id="ARBA00023032"/>
    </source>
</evidence>
<dbReference type="GO" id="GO:0015419">
    <property type="term" value="F:ABC-type sulfate transporter activity"/>
    <property type="evidence" value="ECO:0007669"/>
    <property type="project" value="InterPro"/>
</dbReference>
<dbReference type="InterPro" id="IPR003439">
    <property type="entry name" value="ABC_transporter-like_ATP-bd"/>
</dbReference>
<dbReference type="GO" id="GO:0043190">
    <property type="term" value="C:ATP-binding cassette (ABC) transporter complex"/>
    <property type="evidence" value="ECO:0007669"/>
    <property type="project" value="InterPro"/>
</dbReference>
<gene>
    <name evidence="9" type="primary">cysA_2</name>
    <name evidence="9" type="ORF">BSF38_03020</name>
</gene>
<evidence type="ECO:0000256" key="3">
    <source>
        <dbReference type="ARBA" id="ARBA00022741"/>
    </source>
</evidence>
<dbReference type="GO" id="GO:0015697">
    <property type="term" value="P:quaternary ammonium group transport"/>
    <property type="evidence" value="ECO:0007669"/>
    <property type="project" value="UniProtKB-ARBA"/>
</dbReference>
<keyword evidence="1" id="KW-0813">Transport</keyword>
<evidence type="ECO:0000256" key="1">
    <source>
        <dbReference type="ARBA" id="ARBA00022448"/>
    </source>
</evidence>
<sequence length="409" mass="44657">MSAGVGTPAWFPPRSVGQFSANGKATSQPQAARLSLSKENAVGIEVRNLSKKYGSFQAVNDVSFEVAGGQLVALLGPSGSGKSTILRTIAGLESADSGSVMLTGEDATQLPVQQRGVGFVFQHYALFRHMTVRDNIGFGLKIRKVPRAEIKSRVDELLDLIQLAGYAGRYPSQLSGGQRQRVALARALAPRPKVLLLDEPFGALDAKVRDELRTWLRKLHDEVHVTSLFVTHDQREAFEVSDQIVVLAEGRVQQIGPPQVLYERPSNPFVAKFLGTVNILPLRLLKPGKGGVGLAALLEVPPSEQAEAYVRPHDLDVHSERNGKPYWTARVDRITPLGGILRLDLQIDADHPLQIELPCDQSVEVGFARGDEVYVTPRHLNIYDRTHGAFQPVDVNRALNEAWQAGAGI</sequence>
<dbReference type="SUPFAM" id="SSF52540">
    <property type="entry name" value="P-loop containing nucleoside triphosphate hydrolases"/>
    <property type="match status" value="1"/>
</dbReference>
<dbReference type="InterPro" id="IPR008995">
    <property type="entry name" value="Mo/tungstate-bd_C_term_dom"/>
</dbReference>
<evidence type="ECO:0000256" key="2">
    <source>
        <dbReference type="ARBA" id="ARBA00022475"/>
    </source>
</evidence>
<dbReference type="SUPFAM" id="SSF50331">
    <property type="entry name" value="MOP-like"/>
    <property type="match status" value="1"/>
</dbReference>
<dbReference type="KEGG" id="pbor:BSF38_03020"/>
<dbReference type="CDD" id="cd03296">
    <property type="entry name" value="ABC_CysA_sulfate_importer"/>
    <property type="match status" value="1"/>
</dbReference>
<dbReference type="Proteomes" id="UP000186309">
    <property type="component" value="Chromosome"/>
</dbReference>
<dbReference type="InterPro" id="IPR005666">
    <property type="entry name" value="Sulph_transpt1"/>
</dbReference>
<feature type="domain" description="ABC transporter" evidence="8">
    <location>
        <begin position="44"/>
        <end position="274"/>
    </location>
</feature>
<dbReference type="PROSITE" id="PS50893">
    <property type="entry name" value="ABC_TRANSPORTER_2"/>
    <property type="match status" value="1"/>
</dbReference>
<keyword evidence="7" id="KW-0472">Membrane</keyword>
<keyword evidence="10" id="KW-1185">Reference proteome</keyword>
<dbReference type="EMBL" id="CP019082">
    <property type="protein sequence ID" value="APW61505.1"/>
    <property type="molecule type" value="Genomic_DNA"/>
</dbReference>
<dbReference type="InterPro" id="IPR027417">
    <property type="entry name" value="P-loop_NTPase"/>
</dbReference>
<evidence type="ECO:0000259" key="8">
    <source>
        <dbReference type="PROSITE" id="PS50893"/>
    </source>
</evidence>
<keyword evidence="2" id="KW-1003">Cell membrane</keyword>
<dbReference type="SMART" id="SM00382">
    <property type="entry name" value="AAA"/>
    <property type="match status" value="1"/>
</dbReference>
<dbReference type="EC" id="3.6.3.25" evidence="9"/>
<dbReference type="GO" id="GO:0005524">
    <property type="term" value="F:ATP binding"/>
    <property type="evidence" value="ECO:0007669"/>
    <property type="project" value="UniProtKB-KW"/>
</dbReference>
<dbReference type="NCBIfam" id="TIGR00968">
    <property type="entry name" value="3a0106s01"/>
    <property type="match status" value="1"/>
</dbReference>
<keyword evidence="6" id="KW-0764">Sulfate transport</keyword>
<dbReference type="Pfam" id="PF12857">
    <property type="entry name" value="TOBE_3"/>
    <property type="match status" value="1"/>
</dbReference>
<keyword evidence="5" id="KW-1278">Translocase</keyword>
<proteinExistence type="predicted"/>
<dbReference type="Gene3D" id="3.40.50.300">
    <property type="entry name" value="P-loop containing nucleotide triphosphate hydrolases"/>
    <property type="match status" value="1"/>
</dbReference>
<dbReference type="STRING" id="1387353.BSF38_03020"/>
<dbReference type="Pfam" id="PF00005">
    <property type="entry name" value="ABC_tran"/>
    <property type="match status" value="1"/>
</dbReference>
<dbReference type="AlphaFoldDB" id="A0A1U7CRD8"/>
<dbReference type="PANTHER" id="PTHR42781:SF4">
    <property type="entry name" value="SPERMIDINE_PUTRESCINE IMPORT ATP-BINDING PROTEIN POTA"/>
    <property type="match status" value="1"/>
</dbReference>
<evidence type="ECO:0000256" key="4">
    <source>
        <dbReference type="ARBA" id="ARBA00022840"/>
    </source>
</evidence>
<evidence type="ECO:0000256" key="5">
    <source>
        <dbReference type="ARBA" id="ARBA00022967"/>
    </source>
</evidence>
<dbReference type="InterPro" id="IPR017871">
    <property type="entry name" value="ABC_transporter-like_CS"/>
</dbReference>
<dbReference type="PROSITE" id="PS00211">
    <property type="entry name" value="ABC_TRANSPORTER_1"/>
    <property type="match status" value="1"/>
</dbReference>
<keyword evidence="9" id="KW-0378">Hydrolase</keyword>
<dbReference type="Gene3D" id="2.40.50.100">
    <property type="match status" value="1"/>
</dbReference>
<accession>A0A1U7CRD8</accession>
<dbReference type="InterPro" id="IPR003593">
    <property type="entry name" value="AAA+_ATPase"/>
</dbReference>
<keyword evidence="4 9" id="KW-0067">ATP-binding</keyword>
<evidence type="ECO:0000313" key="10">
    <source>
        <dbReference type="Proteomes" id="UP000186309"/>
    </source>
</evidence>
<evidence type="ECO:0000313" key="9">
    <source>
        <dbReference type="EMBL" id="APW61505.1"/>
    </source>
</evidence>
<dbReference type="PANTHER" id="PTHR42781">
    <property type="entry name" value="SPERMIDINE/PUTRESCINE IMPORT ATP-BINDING PROTEIN POTA"/>
    <property type="match status" value="1"/>
</dbReference>
<dbReference type="InterPro" id="IPR050093">
    <property type="entry name" value="ABC_SmlMolc_Importer"/>
</dbReference>
<dbReference type="InterPro" id="IPR024765">
    <property type="entry name" value="TOBE-like"/>
</dbReference>
<keyword evidence="3" id="KW-0547">Nucleotide-binding</keyword>
<protein>
    <submittedName>
        <fullName evidence="9">Sulfate/thiosulfate import ATP-binding protein CysA</fullName>
        <ecNumber evidence="9">3.6.3.25</ecNumber>
    </submittedName>
</protein>